<dbReference type="PRINTS" id="PR00122">
    <property type="entry name" value="VACATPASE"/>
</dbReference>
<feature type="domain" description="V-ATPase proteolipid subunit C-like" evidence="13">
    <location>
        <begin position="76"/>
        <end position="135"/>
    </location>
</feature>
<dbReference type="CDD" id="cd18176">
    <property type="entry name" value="ATP-synt_Vo_c_ATP6C_rpt2"/>
    <property type="match status" value="1"/>
</dbReference>
<dbReference type="InterPro" id="IPR035921">
    <property type="entry name" value="F/V-ATP_Csub_sf"/>
</dbReference>
<evidence type="ECO:0000256" key="4">
    <source>
        <dbReference type="ARBA" id="ARBA00022692"/>
    </source>
</evidence>
<dbReference type="Proteomes" id="UP000515126">
    <property type="component" value="Chromosome 17"/>
</dbReference>
<dbReference type="CTD" id="527"/>
<keyword evidence="5 12" id="KW-0375">Hydrogen ion transport</keyword>
<keyword evidence="4 12" id="KW-0812">Transmembrane</keyword>
<proteinExistence type="inferred from homology"/>
<dbReference type="GO" id="GO:0046961">
    <property type="term" value="F:proton-transporting ATPase activity, rotational mechanism"/>
    <property type="evidence" value="ECO:0007669"/>
    <property type="project" value="InterPro"/>
</dbReference>
<keyword evidence="7 12" id="KW-0406">Ion transport</keyword>
<evidence type="ECO:0000259" key="13">
    <source>
        <dbReference type="Pfam" id="PF00137"/>
    </source>
</evidence>
<dbReference type="RefSeq" id="XP_021041947.2">
    <property type="nucleotide sequence ID" value="XM_021186288.2"/>
</dbReference>
<dbReference type="SUPFAM" id="SSF81333">
    <property type="entry name" value="F1F0 ATP synthase subunit C"/>
    <property type="match status" value="2"/>
</dbReference>
<comment type="subcellular location">
    <subcellularLocation>
        <location evidence="9">Cytoplasmic vesicle</location>
        <location evidence="9">Clathrin-coated vesicle membrane</location>
        <topology evidence="9">Multi-pass membrane protein</topology>
    </subcellularLocation>
    <subcellularLocation>
        <location evidence="1">Cytoplasmic vesicle</location>
        <location evidence="1">Secretory vesicle</location>
        <location evidence="1">Synaptic vesicle membrane</location>
        <topology evidence="1">Multi-pass membrane protein</topology>
    </subcellularLocation>
    <subcellularLocation>
        <location evidence="12">Vacuole membrane</location>
        <topology evidence="12">Multi-pass membrane protein</topology>
    </subcellularLocation>
</comment>
<dbReference type="GO" id="GO:0030672">
    <property type="term" value="C:synaptic vesicle membrane"/>
    <property type="evidence" value="ECO:0007669"/>
    <property type="project" value="UniProtKB-SubCell"/>
</dbReference>
<dbReference type="FunFam" id="1.20.120.610:FF:000001">
    <property type="entry name" value="V-type proton ATPase proteolipid subunit"/>
    <property type="match status" value="1"/>
</dbReference>
<comment type="function">
    <text evidence="11">Proton-conducting pore forming subunit of the V0 complex of vacuolar(H+)-ATPase (V-ATPase), a multisubunit enzyme composed of a peripheral complex (V1) that hydrolyzes ATP and a membrane integral complex (V0) that translocates protons. V-ATPase is responsible for acidifying and maintaining the pH of intracellular compartments and in some cell types, is targeted to the plasma membrane, where it is responsible for acidifying the extracellular environment.</text>
</comment>
<sequence length="214" mass="22096">MIPKPVGFEKTTAWSRGPAKTQARLSVGPRAPRAGARAHKLSKGCRRAWSLAPPPAQSDMADIKNNPEYSSFFGVMGASSAMVFSAMGAAYGTAKSGTGIAAMSVMRPELIMKSIIPVVMAGIIAIYGLVVAVLIANSLTDGITLYRSFLQLGAGLSVGLSGLAAGFAIGIVGDAGVRGTAQQPRLFVGMILILIFAEVLGLYGLIVALILSTK</sequence>
<evidence type="ECO:0000256" key="11">
    <source>
        <dbReference type="ARBA" id="ARBA00054195"/>
    </source>
</evidence>
<evidence type="ECO:0000256" key="6">
    <source>
        <dbReference type="ARBA" id="ARBA00022989"/>
    </source>
</evidence>
<feature type="transmembrane region" description="Helical" evidence="12">
    <location>
        <begin position="185"/>
        <end position="211"/>
    </location>
</feature>
<keyword evidence="6 12" id="KW-1133">Transmembrane helix</keyword>
<accession>A0A6P5R9K0</accession>
<feature type="transmembrane region" description="Helical" evidence="12">
    <location>
        <begin position="72"/>
        <end position="94"/>
    </location>
</feature>
<keyword evidence="8 12" id="KW-0472">Membrane</keyword>
<evidence type="ECO:0000256" key="10">
    <source>
        <dbReference type="ARBA" id="ARBA00046606"/>
    </source>
</evidence>
<evidence type="ECO:0000313" key="15">
    <source>
        <dbReference type="RefSeq" id="XP_021041947.2"/>
    </source>
</evidence>
<dbReference type="CDD" id="cd18175">
    <property type="entry name" value="ATP-synt_Vo_c_ATP6C_rpt1"/>
    <property type="match status" value="1"/>
</dbReference>
<dbReference type="GO" id="GO:0030665">
    <property type="term" value="C:clathrin-coated vesicle membrane"/>
    <property type="evidence" value="ECO:0007669"/>
    <property type="project" value="UniProtKB-SubCell"/>
</dbReference>
<gene>
    <name evidence="15" type="primary">Atp6v0c</name>
</gene>
<evidence type="ECO:0000256" key="3">
    <source>
        <dbReference type="ARBA" id="ARBA00022448"/>
    </source>
</evidence>
<dbReference type="AlphaFoldDB" id="A0A6P5R9K0"/>
<keyword evidence="3 12" id="KW-0813">Transport</keyword>
<dbReference type="Gene3D" id="1.20.120.610">
    <property type="entry name" value="lithium bound rotor ring of v- atpase"/>
    <property type="match status" value="1"/>
</dbReference>
<evidence type="ECO:0000256" key="9">
    <source>
        <dbReference type="ARBA" id="ARBA00029431"/>
    </source>
</evidence>
<evidence type="ECO:0000256" key="5">
    <source>
        <dbReference type="ARBA" id="ARBA00022781"/>
    </source>
</evidence>
<keyword evidence="12" id="KW-0926">Vacuole</keyword>
<evidence type="ECO:0000256" key="12">
    <source>
        <dbReference type="RuleBase" id="RU363060"/>
    </source>
</evidence>
<evidence type="ECO:0000313" key="14">
    <source>
        <dbReference type="Proteomes" id="UP000515126"/>
    </source>
</evidence>
<keyword evidence="14" id="KW-1185">Reference proteome</keyword>
<evidence type="ECO:0000256" key="2">
    <source>
        <dbReference type="ARBA" id="ARBA00007296"/>
    </source>
</evidence>
<dbReference type="GO" id="GO:0033179">
    <property type="term" value="C:proton-transporting V-type ATPase, V0 domain"/>
    <property type="evidence" value="ECO:0007669"/>
    <property type="project" value="InterPro"/>
</dbReference>
<dbReference type="KEGG" id="mcal:110312576"/>
<dbReference type="InterPro" id="IPR002379">
    <property type="entry name" value="ATPase_proteolipid_c-like_dom"/>
</dbReference>
<dbReference type="NCBIfam" id="TIGR01100">
    <property type="entry name" value="V_ATP_synt_C"/>
    <property type="match status" value="1"/>
</dbReference>
<feature type="domain" description="V-ATPase proteolipid subunit C-like" evidence="13">
    <location>
        <begin position="152"/>
        <end position="211"/>
    </location>
</feature>
<evidence type="ECO:0000256" key="8">
    <source>
        <dbReference type="ARBA" id="ARBA00023136"/>
    </source>
</evidence>
<comment type="similarity">
    <text evidence="2 12">Belongs to the V-ATPase proteolipid subunit family.</text>
</comment>
<feature type="transmembrane region" description="Helical" evidence="12">
    <location>
        <begin position="115"/>
        <end position="136"/>
    </location>
</feature>
<dbReference type="PANTHER" id="PTHR10263">
    <property type="entry name" value="V-TYPE PROTON ATPASE PROTEOLIPID SUBUNIT"/>
    <property type="match status" value="1"/>
</dbReference>
<dbReference type="GeneID" id="110312576"/>
<evidence type="ECO:0000256" key="1">
    <source>
        <dbReference type="ARBA" id="ARBA00004644"/>
    </source>
</evidence>
<organism evidence="14 15">
    <name type="scientific">Mus caroli</name>
    <name type="common">Ryukyu mouse</name>
    <name type="synonym">Ricefield mouse</name>
    <dbReference type="NCBI Taxonomy" id="10089"/>
    <lineage>
        <taxon>Eukaryota</taxon>
        <taxon>Metazoa</taxon>
        <taxon>Chordata</taxon>
        <taxon>Craniata</taxon>
        <taxon>Vertebrata</taxon>
        <taxon>Euteleostomi</taxon>
        <taxon>Mammalia</taxon>
        <taxon>Eutheria</taxon>
        <taxon>Euarchontoglires</taxon>
        <taxon>Glires</taxon>
        <taxon>Rodentia</taxon>
        <taxon>Myomorpha</taxon>
        <taxon>Muroidea</taxon>
        <taxon>Muridae</taxon>
        <taxon>Murinae</taxon>
        <taxon>Mus</taxon>
        <taxon>Mus</taxon>
    </lineage>
</organism>
<feature type="transmembrane region" description="Helical" evidence="12">
    <location>
        <begin position="148"/>
        <end position="173"/>
    </location>
</feature>
<name>A0A6P5R9K0_MUSCR</name>
<evidence type="ECO:0000256" key="7">
    <source>
        <dbReference type="ARBA" id="ARBA00023065"/>
    </source>
</evidence>
<comment type="subunit">
    <text evidence="10">V-ATPase is a heteromultimeric enzyme made up of two complexes: the ATP-hydrolytic V1 complex and the proton translocation V0 complex. The V1 complex consists of three catalytic AB heterodimers that form a heterohexamer, three peripheral stalks each consisting of EG heterodimers, one central rotor including subunits D and F, and the regulatory subunits C and H. The proton translocation complex V0 consists of the proton transport subunit a, a ring of proteolipid subunits c9c'', rotary subunit d, subunits e and f, and the accessory subunits ATP6AP1/Ac45 and ATP6AP2/PRR. Interacts with the V0 complex V-ATPase subunit a4 ATP6V0A4. Interacts with LASS2. Interacts with RNF182; this interaction leads to ubiquitination and degradation via the proteasome pathway.</text>
</comment>
<dbReference type="Pfam" id="PF00137">
    <property type="entry name" value="ATP-synt_C"/>
    <property type="match status" value="2"/>
</dbReference>
<dbReference type="InterPro" id="IPR000245">
    <property type="entry name" value="ATPase_proteolipid_csu"/>
</dbReference>
<protein>
    <recommendedName>
        <fullName evidence="12">V-type proton ATPase proteolipid subunit</fullName>
    </recommendedName>
</protein>
<comment type="function">
    <text evidence="12">Proton-conducting pore forming of the V0 complex of vacuolar(H+)-ATPase (V-ATPase), a multisubunit enzyme composed of a peripheral complex (V1) that hydrolyzes ATP and a membrane integral complex (V0) that translocates protons. V-ATPase is responsible for acidifying and maintaining the pH of intracellular compartments and in some cell types, is targeted to the plasma membrane, where it is responsible for acidifying the extracellular environment.</text>
</comment>
<reference evidence="15" key="1">
    <citation type="submission" date="2025-08" db="UniProtKB">
        <authorList>
            <consortium name="RefSeq"/>
        </authorList>
    </citation>
    <scope>IDENTIFICATION</scope>
</reference>
<dbReference type="GO" id="GO:0005774">
    <property type="term" value="C:vacuolar membrane"/>
    <property type="evidence" value="ECO:0007669"/>
    <property type="project" value="UniProtKB-SubCell"/>
</dbReference>
<dbReference type="InterPro" id="IPR011555">
    <property type="entry name" value="ATPase_proteolipid_su_C_euk"/>
</dbReference>